<dbReference type="OrthoDB" id="672714at2"/>
<gene>
    <name evidence="2" type="ORF">DVR12_27430</name>
</gene>
<reference evidence="2 3" key="1">
    <citation type="submission" date="2018-07" db="EMBL/GenBank/DDBJ databases">
        <title>Chitinophaga K2CV101002-2 sp. nov., isolated from a monsoon evergreen broad-leaved forest soil.</title>
        <authorList>
            <person name="Lv Y."/>
        </authorList>
    </citation>
    <scope>NUCLEOTIDE SEQUENCE [LARGE SCALE GENOMIC DNA]</scope>
    <source>
        <strain evidence="2 3">GDMCC 1.1288</strain>
    </source>
</reference>
<organism evidence="2 3">
    <name type="scientific">Chitinophaga silvatica</name>
    <dbReference type="NCBI Taxonomy" id="2282649"/>
    <lineage>
        <taxon>Bacteria</taxon>
        <taxon>Pseudomonadati</taxon>
        <taxon>Bacteroidota</taxon>
        <taxon>Chitinophagia</taxon>
        <taxon>Chitinophagales</taxon>
        <taxon>Chitinophagaceae</taxon>
        <taxon>Chitinophaga</taxon>
    </lineage>
</organism>
<dbReference type="RefSeq" id="WP_116979050.1">
    <property type="nucleotide sequence ID" value="NZ_QPMM01000022.1"/>
</dbReference>
<evidence type="ECO:0000313" key="3">
    <source>
        <dbReference type="Proteomes" id="UP000260644"/>
    </source>
</evidence>
<evidence type="ECO:0008006" key="4">
    <source>
        <dbReference type="Google" id="ProtNLM"/>
    </source>
</evidence>
<dbReference type="Proteomes" id="UP000260644">
    <property type="component" value="Unassembled WGS sequence"/>
</dbReference>
<keyword evidence="1" id="KW-0732">Signal</keyword>
<evidence type="ECO:0000313" key="2">
    <source>
        <dbReference type="EMBL" id="RFS18647.1"/>
    </source>
</evidence>
<dbReference type="AlphaFoldDB" id="A0A3E1Y296"/>
<name>A0A3E1Y296_9BACT</name>
<sequence>MFFRSTILLFTILTVLVACNNLSSFKQQQQLAIKNDSMALTSDSATEEKNVTAVEGIGILRLDPNYEMTKLNLYNVDSSIWMTYVYNDTFDNDSIRAYSMKPDNIFLVFRCLQRAGNMYKIVVNEQTQEVKYISVNAGEFAFQSWGKYLMDVFAVEFNQTKNPLRTNPSDTATIIKTRHQAKDSEDPIFFHPIKYKNNWLEVETDSGIKGWIKYIDDNHLAVTIFNEA</sequence>
<feature type="chain" id="PRO_5017609274" description="SH3 domain-containing protein" evidence="1">
    <location>
        <begin position="21"/>
        <end position="228"/>
    </location>
</feature>
<keyword evidence="3" id="KW-1185">Reference proteome</keyword>
<dbReference type="EMBL" id="QPMM01000022">
    <property type="protein sequence ID" value="RFS18647.1"/>
    <property type="molecule type" value="Genomic_DNA"/>
</dbReference>
<protein>
    <recommendedName>
        <fullName evidence="4">SH3 domain-containing protein</fullName>
    </recommendedName>
</protein>
<proteinExistence type="predicted"/>
<accession>A0A3E1Y296</accession>
<feature type="signal peptide" evidence="1">
    <location>
        <begin position="1"/>
        <end position="20"/>
    </location>
</feature>
<evidence type="ECO:0000256" key="1">
    <source>
        <dbReference type="SAM" id="SignalP"/>
    </source>
</evidence>
<comment type="caution">
    <text evidence="2">The sequence shown here is derived from an EMBL/GenBank/DDBJ whole genome shotgun (WGS) entry which is preliminary data.</text>
</comment>
<dbReference type="PROSITE" id="PS51257">
    <property type="entry name" value="PROKAR_LIPOPROTEIN"/>
    <property type="match status" value="1"/>
</dbReference>